<dbReference type="EMBL" id="KZ613513">
    <property type="protein sequence ID" value="PMD15426.1"/>
    <property type="molecule type" value="Genomic_DNA"/>
</dbReference>
<dbReference type="OrthoDB" id="3565180at2759"/>
<dbReference type="AlphaFoldDB" id="A0A2J6PNH6"/>
<protein>
    <submittedName>
        <fullName evidence="2">Uncharacterized protein</fullName>
    </submittedName>
</protein>
<evidence type="ECO:0000313" key="2">
    <source>
        <dbReference type="EMBL" id="PMD15426.1"/>
    </source>
</evidence>
<organism evidence="2 3">
    <name type="scientific">Hyaloscypha hepaticicola</name>
    <dbReference type="NCBI Taxonomy" id="2082293"/>
    <lineage>
        <taxon>Eukaryota</taxon>
        <taxon>Fungi</taxon>
        <taxon>Dikarya</taxon>
        <taxon>Ascomycota</taxon>
        <taxon>Pezizomycotina</taxon>
        <taxon>Leotiomycetes</taxon>
        <taxon>Helotiales</taxon>
        <taxon>Hyaloscyphaceae</taxon>
        <taxon>Hyaloscypha</taxon>
    </lineage>
</organism>
<sequence>MLLIVPLLYAVAAAAAVAEPRGACNHDNCLRVTIAVIASAFTDISGPIDCSSYLSATVTPAVPPGSPTVTVCNAVLAGETLIPPAPTVIPSHIPSYASACSGSVRYSSACECVSVSPVTTTVPTPTAFTVSHTSVVAAAPTLNAVQFYNGFVCDPTDNILTDTPAPLDVCTETTLSYSLNFASFVPAGGLTAMVGHREVRLWTQLHVLIS</sequence>
<keyword evidence="1" id="KW-0732">Signal</keyword>
<evidence type="ECO:0000313" key="3">
    <source>
        <dbReference type="Proteomes" id="UP000235672"/>
    </source>
</evidence>
<gene>
    <name evidence="2" type="ORF">NA56DRAFT_733552</name>
</gene>
<feature type="chain" id="PRO_5014468638" evidence="1">
    <location>
        <begin position="19"/>
        <end position="210"/>
    </location>
</feature>
<proteinExistence type="predicted"/>
<dbReference type="Proteomes" id="UP000235672">
    <property type="component" value="Unassembled WGS sequence"/>
</dbReference>
<accession>A0A2J6PNH6</accession>
<dbReference type="STRING" id="1745343.A0A2J6PNH6"/>
<name>A0A2J6PNH6_9HELO</name>
<keyword evidence="3" id="KW-1185">Reference proteome</keyword>
<feature type="signal peptide" evidence="1">
    <location>
        <begin position="1"/>
        <end position="18"/>
    </location>
</feature>
<evidence type="ECO:0000256" key="1">
    <source>
        <dbReference type="SAM" id="SignalP"/>
    </source>
</evidence>
<reference evidence="2 3" key="1">
    <citation type="submission" date="2016-05" db="EMBL/GenBank/DDBJ databases">
        <title>A degradative enzymes factory behind the ericoid mycorrhizal symbiosis.</title>
        <authorList>
            <consortium name="DOE Joint Genome Institute"/>
            <person name="Martino E."/>
            <person name="Morin E."/>
            <person name="Grelet G."/>
            <person name="Kuo A."/>
            <person name="Kohler A."/>
            <person name="Daghino S."/>
            <person name="Barry K."/>
            <person name="Choi C."/>
            <person name="Cichocki N."/>
            <person name="Clum A."/>
            <person name="Copeland A."/>
            <person name="Hainaut M."/>
            <person name="Haridas S."/>
            <person name="Labutti K."/>
            <person name="Lindquist E."/>
            <person name="Lipzen A."/>
            <person name="Khouja H.-R."/>
            <person name="Murat C."/>
            <person name="Ohm R."/>
            <person name="Olson A."/>
            <person name="Spatafora J."/>
            <person name="Veneault-Fourrey C."/>
            <person name="Henrissat B."/>
            <person name="Grigoriev I."/>
            <person name="Martin F."/>
            <person name="Perotto S."/>
        </authorList>
    </citation>
    <scope>NUCLEOTIDE SEQUENCE [LARGE SCALE GENOMIC DNA]</scope>
    <source>
        <strain evidence="2 3">UAMH 7357</strain>
    </source>
</reference>